<evidence type="ECO:0000256" key="6">
    <source>
        <dbReference type="SAM" id="Phobius"/>
    </source>
</evidence>
<sequence>MDNNTAMNVNEKLPLKVKLAYGLSGYSSFITWTIFSAYGLYFFTDIVGISAAFAGAMISLGTVWDAISDPLVGSISDGIKSEKGRRRPLIIGVAIPFALISILLFTNFGFSEQVSKVYFVVVIILYYTAQTVLDISCSALGSEMTIDYDERSTLATLKNFFAMVVVMAYSPFLLLTEFFGQFFENSDYGWSCTLAVYMAVALVCIFIIWKTTKGYERHHDSTVDNKLDKATIKQIIKNKSVIIVMILFAVGVIGMTCSNSLMVYYFTYYVQLNSAQIATAFLVLGIASCIASLIVDVIIKKTSKRIAWVITLLESAIVVILFVGFIIGPGDLGKVCVFVALVSLGTAAVYQVPWAMIPDTVDVNELSTGKRTDGVIFGLIAFIQKCAGALSISICGVMLTVIGYSAEAVQTAETLSSLKWLYVCGCGGIFGIIAIVGLIYPLSKKRHDDVIKAINDRKEGKDVNLAEFKDLLITKKG</sequence>
<dbReference type="GO" id="GO:0006814">
    <property type="term" value="P:sodium ion transport"/>
    <property type="evidence" value="ECO:0007669"/>
    <property type="project" value="InterPro"/>
</dbReference>
<dbReference type="SUPFAM" id="SSF103473">
    <property type="entry name" value="MFS general substrate transporter"/>
    <property type="match status" value="1"/>
</dbReference>
<dbReference type="InterPro" id="IPR039672">
    <property type="entry name" value="MFS_2"/>
</dbReference>
<protein>
    <submittedName>
        <fullName evidence="8">Glycoside-pentoside-hexuronide (GPH):cation symporter</fullName>
    </submittedName>
</protein>
<proteinExistence type="predicted"/>
<feature type="transmembrane region" description="Helical" evidence="6">
    <location>
        <begin position="117"/>
        <end position="140"/>
    </location>
</feature>
<evidence type="ECO:0000259" key="7">
    <source>
        <dbReference type="PROSITE" id="PS50850"/>
    </source>
</evidence>
<evidence type="ECO:0000256" key="4">
    <source>
        <dbReference type="ARBA" id="ARBA00022989"/>
    </source>
</evidence>
<feature type="transmembrane region" description="Helical" evidence="6">
    <location>
        <begin position="20"/>
        <end position="40"/>
    </location>
</feature>
<dbReference type="RefSeq" id="WP_253019767.1">
    <property type="nucleotide sequence ID" value="NZ_JAOSHN010000003.1"/>
</dbReference>
<feature type="transmembrane region" description="Helical" evidence="6">
    <location>
        <begin position="375"/>
        <end position="400"/>
    </location>
</feature>
<comment type="caution">
    <text evidence="8">The sequence shown here is derived from an EMBL/GenBank/DDBJ whole genome shotgun (WGS) entry which is preliminary data.</text>
</comment>
<evidence type="ECO:0000313" key="9">
    <source>
        <dbReference type="Proteomes" id="UP001065549"/>
    </source>
</evidence>
<dbReference type="PANTHER" id="PTHR11328">
    <property type="entry name" value="MAJOR FACILITATOR SUPERFAMILY DOMAIN-CONTAINING PROTEIN"/>
    <property type="match status" value="1"/>
</dbReference>
<evidence type="ECO:0000256" key="1">
    <source>
        <dbReference type="ARBA" id="ARBA00004651"/>
    </source>
</evidence>
<evidence type="ECO:0000256" key="3">
    <source>
        <dbReference type="ARBA" id="ARBA00022692"/>
    </source>
</evidence>
<dbReference type="GO" id="GO:0015293">
    <property type="term" value="F:symporter activity"/>
    <property type="evidence" value="ECO:0007669"/>
    <property type="project" value="InterPro"/>
</dbReference>
<evidence type="ECO:0000256" key="2">
    <source>
        <dbReference type="ARBA" id="ARBA00022448"/>
    </source>
</evidence>
<dbReference type="Proteomes" id="UP001065549">
    <property type="component" value="Unassembled WGS sequence"/>
</dbReference>
<dbReference type="NCBIfam" id="TIGR00792">
    <property type="entry name" value="gph"/>
    <property type="match status" value="1"/>
</dbReference>
<dbReference type="PROSITE" id="PS50850">
    <property type="entry name" value="MFS"/>
    <property type="match status" value="1"/>
</dbReference>
<evidence type="ECO:0000256" key="5">
    <source>
        <dbReference type="ARBA" id="ARBA00023136"/>
    </source>
</evidence>
<feature type="domain" description="Major facilitator superfamily (MFS) profile" evidence="7">
    <location>
        <begin position="13"/>
        <end position="449"/>
    </location>
</feature>
<keyword evidence="2" id="KW-0813">Transport</keyword>
<dbReference type="GO" id="GO:0005886">
    <property type="term" value="C:plasma membrane"/>
    <property type="evidence" value="ECO:0007669"/>
    <property type="project" value="UniProtKB-SubCell"/>
</dbReference>
<keyword evidence="9" id="KW-1185">Reference proteome</keyword>
<dbReference type="InterPro" id="IPR001927">
    <property type="entry name" value="Na/Gal_symport"/>
</dbReference>
<dbReference type="InterPro" id="IPR020846">
    <property type="entry name" value="MFS_dom"/>
</dbReference>
<feature type="transmembrane region" description="Helical" evidence="6">
    <location>
        <begin position="88"/>
        <end position="111"/>
    </location>
</feature>
<dbReference type="CDD" id="cd17332">
    <property type="entry name" value="MFS_MelB_like"/>
    <property type="match status" value="1"/>
</dbReference>
<keyword evidence="5 6" id="KW-0472">Membrane</keyword>
<dbReference type="InterPro" id="IPR036259">
    <property type="entry name" value="MFS_trans_sf"/>
</dbReference>
<feature type="transmembrane region" description="Helical" evidence="6">
    <location>
        <begin position="277"/>
        <end position="299"/>
    </location>
</feature>
<comment type="subcellular location">
    <subcellularLocation>
        <location evidence="1">Cell membrane</location>
        <topology evidence="1">Multi-pass membrane protein</topology>
    </subcellularLocation>
</comment>
<reference evidence="8" key="1">
    <citation type="submission" date="2022-09" db="EMBL/GenBank/DDBJ databases">
        <title>Culturomic study of gut microbiota in children with autism spectrum disorder.</title>
        <authorList>
            <person name="Efimov B.A."/>
            <person name="Chaplin A.V."/>
            <person name="Sokolova S.R."/>
            <person name="Pikina A.P."/>
            <person name="Korzhanova M."/>
            <person name="Belova V."/>
            <person name="Korostin D."/>
        </authorList>
    </citation>
    <scope>NUCLEOTIDE SEQUENCE</scope>
    <source>
        <strain evidence="8">ASD5510</strain>
    </source>
</reference>
<feature type="transmembrane region" description="Helical" evidence="6">
    <location>
        <begin position="188"/>
        <end position="209"/>
    </location>
</feature>
<dbReference type="EMBL" id="JAOSHN010000003">
    <property type="protein sequence ID" value="MCU7378170.1"/>
    <property type="molecule type" value="Genomic_DNA"/>
</dbReference>
<feature type="transmembrane region" description="Helical" evidence="6">
    <location>
        <begin position="420"/>
        <end position="442"/>
    </location>
</feature>
<gene>
    <name evidence="8" type="ORF">OBO34_07360</name>
</gene>
<dbReference type="Pfam" id="PF13347">
    <property type="entry name" value="MFS_2"/>
    <property type="match status" value="1"/>
</dbReference>
<dbReference type="GO" id="GO:0008643">
    <property type="term" value="P:carbohydrate transport"/>
    <property type="evidence" value="ECO:0007669"/>
    <property type="project" value="InterPro"/>
</dbReference>
<keyword evidence="4 6" id="KW-1133">Transmembrane helix</keyword>
<feature type="transmembrane region" description="Helical" evidence="6">
    <location>
        <begin position="46"/>
        <end position="67"/>
    </location>
</feature>
<dbReference type="AlphaFoldDB" id="A0A9J6QQ89"/>
<keyword evidence="3 6" id="KW-0812">Transmembrane</keyword>
<feature type="transmembrane region" description="Helical" evidence="6">
    <location>
        <begin position="306"/>
        <end position="326"/>
    </location>
</feature>
<dbReference type="PANTHER" id="PTHR11328:SF24">
    <property type="entry name" value="MAJOR FACILITATOR SUPERFAMILY (MFS) PROFILE DOMAIN-CONTAINING PROTEIN"/>
    <property type="match status" value="1"/>
</dbReference>
<feature type="transmembrane region" description="Helical" evidence="6">
    <location>
        <begin position="241"/>
        <end position="265"/>
    </location>
</feature>
<accession>A0A9J6QQ89</accession>
<name>A0A9J6QQ89_9FIRM</name>
<dbReference type="Gene3D" id="1.20.1250.20">
    <property type="entry name" value="MFS general substrate transporter like domains"/>
    <property type="match status" value="2"/>
</dbReference>
<feature type="transmembrane region" description="Helical" evidence="6">
    <location>
        <begin position="160"/>
        <end position="182"/>
    </location>
</feature>
<feature type="transmembrane region" description="Helical" evidence="6">
    <location>
        <begin position="332"/>
        <end position="354"/>
    </location>
</feature>
<organism evidence="8 9">
    <name type="scientific">Hominibacterium faecale</name>
    <dbReference type="NCBI Taxonomy" id="2839743"/>
    <lineage>
        <taxon>Bacteria</taxon>
        <taxon>Bacillati</taxon>
        <taxon>Bacillota</taxon>
        <taxon>Clostridia</taxon>
        <taxon>Peptostreptococcales</taxon>
        <taxon>Anaerovoracaceae</taxon>
        <taxon>Hominibacterium</taxon>
    </lineage>
</organism>
<evidence type="ECO:0000313" key="8">
    <source>
        <dbReference type="EMBL" id="MCU7378170.1"/>
    </source>
</evidence>